<accession>A0A1I7WW85</accession>
<evidence type="ECO:0000313" key="2">
    <source>
        <dbReference type="Proteomes" id="UP000095283"/>
    </source>
</evidence>
<name>A0A1I7WW85_HETBA</name>
<dbReference type="AlphaFoldDB" id="A0A1I7WW85"/>
<sequence>MAITKYKKTRNDKAGIVTGIPLFRPRQLPLDHDGALNDSQCDDDEVTGY</sequence>
<organism evidence="2 3">
    <name type="scientific">Heterorhabditis bacteriophora</name>
    <name type="common">Entomopathogenic nematode worm</name>
    <dbReference type="NCBI Taxonomy" id="37862"/>
    <lineage>
        <taxon>Eukaryota</taxon>
        <taxon>Metazoa</taxon>
        <taxon>Ecdysozoa</taxon>
        <taxon>Nematoda</taxon>
        <taxon>Chromadorea</taxon>
        <taxon>Rhabditida</taxon>
        <taxon>Rhabditina</taxon>
        <taxon>Rhabditomorpha</taxon>
        <taxon>Strongyloidea</taxon>
        <taxon>Heterorhabditidae</taxon>
        <taxon>Heterorhabditis</taxon>
    </lineage>
</organism>
<feature type="region of interest" description="Disordered" evidence="1">
    <location>
        <begin position="28"/>
        <end position="49"/>
    </location>
</feature>
<feature type="compositionally biased region" description="Acidic residues" evidence="1">
    <location>
        <begin position="40"/>
        <end position="49"/>
    </location>
</feature>
<evidence type="ECO:0000313" key="3">
    <source>
        <dbReference type="WBParaSite" id="Hba_09394"/>
    </source>
</evidence>
<dbReference type="Proteomes" id="UP000095283">
    <property type="component" value="Unplaced"/>
</dbReference>
<reference evidence="3" key="1">
    <citation type="submission" date="2016-11" db="UniProtKB">
        <authorList>
            <consortium name="WormBaseParasite"/>
        </authorList>
    </citation>
    <scope>IDENTIFICATION</scope>
</reference>
<keyword evidence="2" id="KW-1185">Reference proteome</keyword>
<dbReference type="WBParaSite" id="Hba_09394">
    <property type="protein sequence ID" value="Hba_09394"/>
    <property type="gene ID" value="Hba_09394"/>
</dbReference>
<evidence type="ECO:0000256" key="1">
    <source>
        <dbReference type="SAM" id="MobiDB-lite"/>
    </source>
</evidence>
<protein>
    <submittedName>
        <fullName evidence="3">Transposase</fullName>
    </submittedName>
</protein>
<proteinExistence type="predicted"/>